<dbReference type="OMA" id="KDAYPYS"/>
<reference evidence="5 6" key="1">
    <citation type="journal article" name="Sci. Rep.">
        <title>Telomere-to-telomere assembled and centromere annotated genomes of the two main subspecies of the button mushroom Agaricus bisporus reveal especially polymorphic chromosome ends.</title>
        <authorList>
            <person name="Sonnenberg A.S.M."/>
            <person name="Sedaghat-Telgerd N."/>
            <person name="Lavrijssen B."/>
            <person name="Ohm R.A."/>
            <person name="Hendrickx P.M."/>
            <person name="Scholtmeijer K."/>
            <person name="Baars J.J.P."/>
            <person name="van Peer A."/>
        </authorList>
    </citation>
    <scope>NUCLEOTIDE SEQUENCE [LARGE SCALE GENOMIC DNA]</scope>
    <source>
        <strain evidence="5 6">H119_p4</strain>
    </source>
</reference>
<comment type="similarity">
    <text evidence="1 3">Belongs to the cut8/STS1 family.</text>
</comment>
<dbReference type="PANTHER" id="PTHR28032:SF1">
    <property type="entry name" value="FI02826P"/>
    <property type="match status" value="1"/>
</dbReference>
<dbReference type="Pfam" id="PF08559">
    <property type="entry name" value="Cut8"/>
    <property type="match status" value="1"/>
</dbReference>
<feature type="compositionally biased region" description="Basic and acidic residues" evidence="4">
    <location>
        <begin position="95"/>
        <end position="111"/>
    </location>
</feature>
<comment type="subcellular location">
    <subcellularLocation>
        <location evidence="3">Cytoplasm</location>
    </subcellularLocation>
    <subcellularLocation>
        <location evidence="3">Nucleus</location>
    </subcellularLocation>
</comment>
<keyword evidence="3" id="KW-0813">Transport</keyword>
<comment type="function">
    <text evidence="3">Involved in ubiquitin-mediated protein degradation. Regulatory factor in the ubiquitin/proteasome pathway that controls the turnover of proteasome substrates. Targets proteasomes to the nucleus and facilitates the degradation of nuclear proteins.</text>
</comment>
<name>A0A8H7KLC2_AGABI</name>
<comment type="caution">
    <text evidence="5">The sequence shown here is derived from an EMBL/GenBank/DDBJ whole genome shotgun (WGS) entry which is preliminary data.</text>
</comment>
<evidence type="ECO:0000256" key="1">
    <source>
        <dbReference type="ARBA" id="ARBA00006199"/>
    </source>
</evidence>
<dbReference type="Proteomes" id="UP000629468">
    <property type="component" value="Unassembled WGS sequence"/>
</dbReference>
<dbReference type="InterPro" id="IPR013868">
    <property type="entry name" value="Cut8/Sts1_fam"/>
</dbReference>
<dbReference type="AlphaFoldDB" id="A0A8H7KLC2"/>
<dbReference type="GO" id="GO:0071630">
    <property type="term" value="P:nuclear protein quality control by the ubiquitin-proteasome system"/>
    <property type="evidence" value="ECO:0007669"/>
    <property type="project" value="UniProtKB-UniRule"/>
</dbReference>
<accession>A0A8H7KLC2</accession>
<dbReference type="GO" id="GO:0015031">
    <property type="term" value="P:protein transport"/>
    <property type="evidence" value="ECO:0007669"/>
    <property type="project" value="UniProtKB-UniRule"/>
</dbReference>
<dbReference type="PANTHER" id="PTHR28032">
    <property type="entry name" value="FI02826P"/>
    <property type="match status" value="1"/>
</dbReference>
<dbReference type="GO" id="GO:0005737">
    <property type="term" value="C:cytoplasm"/>
    <property type="evidence" value="ECO:0007669"/>
    <property type="project" value="UniProtKB-SubCell"/>
</dbReference>
<evidence type="ECO:0000256" key="2">
    <source>
        <dbReference type="ARBA" id="ARBA00023242"/>
    </source>
</evidence>
<comment type="subunit">
    <text evidence="3">Binds the proteasome.</text>
</comment>
<evidence type="ECO:0000256" key="3">
    <source>
        <dbReference type="RuleBase" id="RU368013"/>
    </source>
</evidence>
<feature type="region of interest" description="Disordered" evidence="4">
    <location>
        <begin position="69"/>
        <end position="141"/>
    </location>
</feature>
<keyword evidence="2 3" id="KW-0539">Nucleus</keyword>
<evidence type="ECO:0000256" key="4">
    <source>
        <dbReference type="SAM" id="MobiDB-lite"/>
    </source>
</evidence>
<dbReference type="GO" id="GO:0070628">
    <property type="term" value="F:proteasome binding"/>
    <property type="evidence" value="ECO:0007669"/>
    <property type="project" value="TreeGrafter"/>
</dbReference>
<dbReference type="GO" id="GO:0031144">
    <property type="term" value="P:proteasome localization"/>
    <property type="evidence" value="ECO:0007669"/>
    <property type="project" value="UniProtKB-UniRule"/>
</dbReference>
<dbReference type="Gene3D" id="1.20.58.1590">
    <property type="entry name" value="Tethering factor for nuclear proteasome Cut8/Sts1"/>
    <property type="match status" value="1"/>
</dbReference>
<dbReference type="InterPro" id="IPR038422">
    <property type="entry name" value="Cut8/Sts1_sf"/>
</dbReference>
<dbReference type="EMBL" id="JABXXO010000001">
    <property type="protein sequence ID" value="KAF7784661.1"/>
    <property type="molecule type" value="Genomic_DNA"/>
</dbReference>
<keyword evidence="3" id="KW-0963">Cytoplasm</keyword>
<keyword evidence="3" id="KW-0653">Protein transport</keyword>
<gene>
    <name evidence="5" type="ORF">Agabi119p4_826</name>
</gene>
<protein>
    <recommendedName>
        <fullName evidence="3">Tethering factor for nuclear proteasome STS1</fullName>
    </recommendedName>
</protein>
<dbReference type="GO" id="GO:0031965">
    <property type="term" value="C:nuclear membrane"/>
    <property type="evidence" value="ECO:0007669"/>
    <property type="project" value="TreeGrafter"/>
</dbReference>
<evidence type="ECO:0000313" key="6">
    <source>
        <dbReference type="Proteomes" id="UP000629468"/>
    </source>
</evidence>
<evidence type="ECO:0000313" key="5">
    <source>
        <dbReference type="EMBL" id="KAF7784661.1"/>
    </source>
</evidence>
<organism evidence="5 6">
    <name type="scientific">Agaricus bisporus var. burnettii</name>
    <dbReference type="NCBI Taxonomy" id="192524"/>
    <lineage>
        <taxon>Eukaryota</taxon>
        <taxon>Fungi</taxon>
        <taxon>Dikarya</taxon>
        <taxon>Basidiomycota</taxon>
        <taxon>Agaricomycotina</taxon>
        <taxon>Agaricomycetes</taxon>
        <taxon>Agaricomycetidae</taxon>
        <taxon>Agaricales</taxon>
        <taxon>Agaricineae</taxon>
        <taxon>Agaricaceae</taxon>
        <taxon>Agaricus</taxon>
    </lineage>
</organism>
<sequence length="403" mass="44274">MANVLHHHIEFAPRPVAHAPSPFGFGFGLGQSSSGAIHSGWQPASTPGHTNPQAFHQLASSIVHTSAISSPSFKSNKRRLESDDEDSTSVGKASATRDESMDRSPTPERPKRSAPKRARIAPADTGTKEQSSVKENKVSSAEEDEVDIGVLLASLPSQALLPLLTSLLKTHPSLKSTLLPLIPRPTLDTAIQTLAQAAKKLRDAYPYSNTPLAFGFGNRSQNPPTPSYHHNGGMRDAYVISRLRPHIAEFVAACTSYLPYFSCIPSSKQPTTNSPQHQTPPPLPNFAQLNKEKFHPVESFTYLSAITQHMMDQPPLTQTSLTPLLIHRLGDEWNAWVNKVDEIVNRQGGMFGIETVRTWENALDTFADAKEFEGASVMKAVRDKWVLKVGWLVNRMLHVSMDV</sequence>
<proteinExistence type="inferred from homology"/>